<feature type="transmembrane region" description="Helical" evidence="1">
    <location>
        <begin position="62"/>
        <end position="80"/>
    </location>
</feature>
<evidence type="ECO:0000256" key="1">
    <source>
        <dbReference type="SAM" id="Phobius"/>
    </source>
</evidence>
<feature type="transmembrane region" description="Helical" evidence="1">
    <location>
        <begin position="100"/>
        <end position="116"/>
    </location>
</feature>
<dbReference type="EMBL" id="JAYKXN010000001">
    <property type="protein sequence ID" value="KAK7318131.1"/>
    <property type="molecule type" value="Genomic_DNA"/>
</dbReference>
<dbReference type="PANTHER" id="PTHR33374">
    <property type="entry name" value="ARABINOGALACTAN PROTEIN 20"/>
    <property type="match status" value="1"/>
</dbReference>
<gene>
    <name evidence="2" type="ORF">RJT34_02829</name>
</gene>
<accession>A0AAN9KKK1</accession>
<proteinExistence type="predicted"/>
<dbReference type="Pfam" id="PF06376">
    <property type="entry name" value="AGP"/>
    <property type="match status" value="1"/>
</dbReference>
<name>A0AAN9KKK1_CLITE</name>
<organism evidence="2 3">
    <name type="scientific">Clitoria ternatea</name>
    <name type="common">Butterfly pea</name>
    <dbReference type="NCBI Taxonomy" id="43366"/>
    <lineage>
        <taxon>Eukaryota</taxon>
        <taxon>Viridiplantae</taxon>
        <taxon>Streptophyta</taxon>
        <taxon>Embryophyta</taxon>
        <taxon>Tracheophyta</taxon>
        <taxon>Spermatophyta</taxon>
        <taxon>Magnoliopsida</taxon>
        <taxon>eudicotyledons</taxon>
        <taxon>Gunneridae</taxon>
        <taxon>Pentapetalae</taxon>
        <taxon>rosids</taxon>
        <taxon>fabids</taxon>
        <taxon>Fabales</taxon>
        <taxon>Fabaceae</taxon>
        <taxon>Papilionoideae</taxon>
        <taxon>50 kb inversion clade</taxon>
        <taxon>NPAAA clade</taxon>
        <taxon>indigoferoid/millettioid clade</taxon>
        <taxon>Phaseoleae</taxon>
        <taxon>Clitoria</taxon>
    </lineage>
</organism>
<keyword evidence="1" id="KW-0812">Transmembrane</keyword>
<dbReference type="InterPro" id="IPR009424">
    <property type="entry name" value="AGP16/20/22/41"/>
</dbReference>
<keyword evidence="1" id="KW-1133">Transmembrane helix</keyword>
<reference evidence="2 3" key="1">
    <citation type="submission" date="2024-01" db="EMBL/GenBank/DDBJ databases">
        <title>The genomes of 5 underutilized Papilionoideae crops provide insights into root nodulation and disease resistance.</title>
        <authorList>
            <person name="Yuan L."/>
        </authorList>
    </citation>
    <scope>NUCLEOTIDE SEQUENCE [LARGE SCALE GENOMIC DNA]</scope>
    <source>
        <strain evidence="2">LY-2023</strain>
        <tissue evidence="2">Leaf</tissue>
    </source>
</reference>
<keyword evidence="1" id="KW-0472">Membrane</keyword>
<dbReference type="Proteomes" id="UP001359559">
    <property type="component" value="Unassembled WGS sequence"/>
</dbReference>
<evidence type="ECO:0000313" key="2">
    <source>
        <dbReference type="EMBL" id="KAK7318131.1"/>
    </source>
</evidence>
<protein>
    <submittedName>
        <fullName evidence="2">Uncharacterized protein</fullName>
    </submittedName>
</protein>
<sequence>MAPKECVVANLLGSGKSSTWLTETYGWTHLTVSTFEPDLSFTSFSQRKSKGKEQREMAGPKHSFTFALVALLATLIFAVHAQTTAPAPAPTSHGSSVDQGIAYVLMLLALVLTYLIH</sequence>
<evidence type="ECO:0000313" key="3">
    <source>
        <dbReference type="Proteomes" id="UP001359559"/>
    </source>
</evidence>
<comment type="caution">
    <text evidence="2">The sequence shown here is derived from an EMBL/GenBank/DDBJ whole genome shotgun (WGS) entry which is preliminary data.</text>
</comment>
<dbReference type="AlphaFoldDB" id="A0AAN9KKK1"/>
<keyword evidence="3" id="KW-1185">Reference proteome</keyword>